<dbReference type="InterPro" id="IPR001763">
    <property type="entry name" value="Rhodanese-like_dom"/>
</dbReference>
<proteinExistence type="evidence at transcript level"/>
<dbReference type="PANTHER" id="PTHR44542">
    <property type="entry name" value="THIOSULFATE SULFURTRANSFERASE 18"/>
    <property type="match status" value="1"/>
</dbReference>
<dbReference type="OrthoDB" id="566238at2759"/>
<dbReference type="EMBL" id="PSQE01000005">
    <property type="protein sequence ID" value="RHN54339.1"/>
    <property type="molecule type" value="Genomic_DNA"/>
</dbReference>
<feature type="chain" id="PRO_5014573192" evidence="1">
    <location>
        <begin position="28"/>
        <end position="145"/>
    </location>
</feature>
<dbReference type="SUPFAM" id="SSF52821">
    <property type="entry name" value="Rhodanese/Cell cycle control phosphatase"/>
    <property type="match status" value="1"/>
</dbReference>
<organism evidence="3 7">
    <name type="scientific">Medicago truncatula</name>
    <name type="common">Barrel medic</name>
    <name type="synonym">Medicago tribuloides</name>
    <dbReference type="NCBI Taxonomy" id="3880"/>
    <lineage>
        <taxon>Eukaryota</taxon>
        <taxon>Viridiplantae</taxon>
        <taxon>Streptophyta</taxon>
        <taxon>Embryophyta</taxon>
        <taxon>Tracheophyta</taxon>
        <taxon>Spermatophyta</taxon>
        <taxon>Magnoliopsida</taxon>
        <taxon>eudicotyledons</taxon>
        <taxon>Gunneridae</taxon>
        <taxon>Pentapetalae</taxon>
        <taxon>rosids</taxon>
        <taxon>fabids</taxon>
        <taxon>Fabales</taxon>
        <taxon>Fabaceae</taxon>
        <taxon>Papilionoideae</taxon>
        <taxon>50 kb inversion clade</taxon>
        <taxon>NPAAA clade</taxon>
        <taxon>Hologalegina</taxon>
        <taxon>IRL clade</taxon>
        <taxon>Trifolieae</taxon>
        <taxon>Medicago</taxon>
    </lineage>
</organism>
<dbReference type="EnsemblPlants" id="AES95152">
    <property type="protein sequence ID" value="AES95152"/>
    <property type="gene ID" value="MTR_5g022390"/>
</dbReference>
<evidence type="ECO:0000313" key="4">
    <source>
        <dbReference type="EMBL" id="AFK45003.1"/>
    </source>
</evidence>
<evidence type="ECO:0000256" key="1">
    <source>
        <dbReference type="SAM" id="SignalP"/>
    </source>
</evidence>
<evidence type="ECO:0000259" key="2">
    <source>
        <dbReference type="PROSITE" id="PS50206"/>
    </source>
</evidence>
<dbReference type="STRING" id="3880.G7JXI1"/>
<evidence type="ECO:0000313" key="3">
    <source>
        <dbReference type="EMBL" id="AES95152.1"/>
    </source>
</evidence>
<dbReference type="KEGG" id="mtr:11429398"/>
<keyword evidence="1" id="KW-0732">Signal</keyword>
<dbReference type="PaxDb" id="3880-AES95152"/>
<reference evidence="4" key="2">
    <citation type="submission" date="2012-05" db="EMBL/GenBank/DDBJ databases">
        <authorList>
            <person name="Krishnakumar V."/>
            <person name="Cheung F."/>
            <person name="Xiao Y."/>
            <person name="Chan A."/>
            <person name="Moskal W.A."/>
            <person name="Town C.D."/>
        </authorList>
    </citation>
    <scope>NUCLEOTIDE SEQUENCE</scope>
</reference>
<reference evidence="6" key="4">
    <citation type="submission" date="2015-04" db="UniProtKB">
        <authorList>
            <consortium name="EnsemblPlants"/>
        </authorList>
    </citation>
    <scope>IDENTIFICATION</scope>
    <source>
        <strain evidence="6">cv. Jemalong A17</strain>
    </source>
</reference>
<keyword evidence="7" id="KW-1185">Reference proteome</keyword>
<dbReference type="Pfam" id="PF00581">
    <property type="entry name" value="Rhodanese"/>
    <property type="match status" value="1"/>
</dbReference>
<dbReference type="Proteomes" id="UP000002051">
    <property type="component" value="Chromosome 5"/>
</dbReference>
<dbReference type="HOGENOM" id="CLU_089574_3_2_1"/>
<evidence type="ECO:0000313" key="6">
    <source>
        <dbReference type="EnsemblPlants" id="AES95152"/>
    </source>
</evidence>
<dbReference type="GO" id="GO:0004792">
    <property type="term" value="F:thiosulfate-cyanide sulfurtransferase activity"/>
    <property type="evidence" value="ECO:0007669"/>
    <property type="project" value="UniProtKB-EC"/>
</dbReference>
<sequence>MAAVSANLLPRCLAFFLLLVFVLCSSGAKVVTIDVHAAKNLIQTGHIYLDVRTVEEFEKGHVDATKIINIPYLLDTPKGRVKNLNFVKQVSSSCDKEDCLVVGCQSGKRSFSATSELLADGFKNVHNMGGGYMEWVSNKLPVIQQ</sequence>
<evidence type="ECO:0000313" key="7">
    <source>
        <dbReference type="Proteomes" id="UP000002051"/>
    </source>
</evidence>
<keyword evidence="5" id="KW-0808">Transferase</keyword>
<evidence type="ECO:0000313" key="5">
    <source>
        <dbReference type="EMBL" id="RHN54339.1"/>
    </source>
</evidence>
<gene>
    <name evidence="6" type="primary">11429398</name>
    <name evidence="3" type="ordered locus">MTR_5g022390</name>
    <name evidence="5" type="ORF">MtrunA17_Chr5g0405631</name>
</gene>
<dbReference type="Proteomes" id="UP000265566">
    <property type="component" value="Chromosome 5"/>
</dbReference>
<reference evidence="3 7" key="1">
    <citation type="journal article" date="2011" name="Nature">
        <title>The Medicago genome provides insight into the evolution of rhizobial symbioses.</title>
        <authorList>
            <person name="Young N.D."/>
            <person name="Debelle F."/>
            <person name="Oldroyd G.E."/>
            <person name="Geurts R."/>
            <person name="Cannon S.B."/>
            <person name="Udvardi M.K."/>
            <person name="Benedito V.A."/>
            <person name="Mayer K.F."/>
            <person name="Gouzy J."/>
            <person name="Schoof H."/>
            <person name="Van de Peer Y."/>
            <person name="Proost S."/>
            <person name="Cook D.R."/>
            <person name="Meyers B.C."/>
            <person name="Spannagl M."/>
            <person name="Cheung F."/>
            <person name="De Mita S."/>
            <person name="Krishnakumar V."/>
            <person name="Gundlach H."/>
            <person name="Zhou S."/>
            <person name="Mudge J."/>
            <person name="Bharti A.K."/>
            <person name="Murray J.D."/>
            <person name="Naoumkina M.A."/>
            <person name="Rosen B."/>
            <person name="Silverstein K.A."/>
            <person name="Tang H."/>
            <person name="Rombauts S."/>
            <person name="Zhao P.X."/>
            <person name="Zhou P."/>
            <person name="Barbe V."/>
            <person name="Bardou P."/>
            <person name="Bechner M."/>
            <person name="Bellec A."/>
            <person name="Berger A."/>
            <person name="Berges H."/>
            <person name="Bidwell S."/>
            <person name="Bisseling T."/>
            <person name="Choisne N."/>
            <person name="Couloux A."/>
            <person name="Denny R."/>
            <person name="Deshpande S."/>
            <person name="Dai X."/>
            <person name="Doyle J.J."/>
            <person name="Dudez A.M."/>
            <person name="Farmer A.D."/>
            <person name="Fouteau S."/>
            <person name="Franken C."/>
            <person name="Gibelin C."/>
            <person name="Gish J."/>
            <person name="Goldstein S."/>
            <person name="Gonzalez A.J."/>
            <person name="Green P.J."/>
            <person name="Hallab A."/>
            <person name="Hartog M."/>
            <person name="Hua A."/>
            <person name="Humphray S.J."/>
            <person name="Jeong D.H."/>
            <person name="Jing Y."/>
            <person name="Jocker A."/>
            <person name="Kenton S.M."/>
            <person name="Kim D.J."/>
            <person name="Klee K."/>
            <person name="Lai H."/>
            <person name="Lang C."/>
            <person name="Lin S."/>
            <person name="Macmil S.L."/>
            <person name="Magdelenat G."/>
            <person name="Matthews L."/>
            <person name="McCorrison J."/>
            <person name="Monaghan E.L."/>
            <person name="Mun J.H."/>
            <person name="Najar F.Z."/>
            <person name="Nicholson C."/>
            <person name="Noirot C."/>
            <person name="O'Bleness M."/>
            <person name="Paule C.R."/>
            <person name="Poulain J."/>
            <person name="Prion F."/>
            <person name="Qin B."/>
            <person name="Qu C."/>
            <person name="Retzel E.F."/>
            <person name="Riddle C."/>
            <person name="Sallet E."/>
            <person name="Samain S."/>
            <person name="Samson N."/>
            <person name="Sanders I."/>
            <person name="Saurat O."/>
            <person name="Scarpelli C."/>
            <person name="Schiex T."/>
            <person name="Segurens B."/>
            <person name="Severin A.J."/>
            <person name="Sherrier D.J."/>
            <person name="Shi R."/>
            <person name="Sims S."/>
            <person name="Singer S.R."/>
            <person name="Sinharoy S."/>
            <person name="Sterck L."/>
            <person name="Viollet A."/>
            <person name="Wang B.B."/>
            <person name="Wang K."/>
            <person name="Wang M."/>
            <person name="Wang X."/>
            <person name="Warfsmann J."/>
            <person name="Weissenbach J."/>
            <person name="White D.D."/>
            <person name="White J.D."/>
            <person name="Wiley G.B."/>
            <person name="Wincker P."/>
            <person name="Xing Y."/>
            <person name="Yang L."/>
            <person name="Yao Z."/>
            <person name="Ying F."/>
            <person name="Zhai J."/>
            <person name="Zhou L."/>
            <person name="Zuber A."/>
            <person name="Denarie J."/>
            <person name="Dixon R.A."/>
            <person name="May G.D."/>
            <person name="Schwartz D.C."/>
            <person name="Rogers J."/>
            <person name="Quetier F."/>
            <person name="Town C.D."/>
            <person name="Roe B.A."/>
        </authorList>
    </citation>
    <scope>NUCLEOTIDE SEQUENCE [LARGE SCALE GENOMIC DNA]</scope>
    <source>
        <strain evidence="3">A17</strain>
        <strain evidence="6 7">cv. Jemalong A17</strain>
    </source>
</reference>
<dbReference type="PANTHER" id="PTHR44542:SF12">
    <property type="entry name" value="THIOSULFATE SULFURTRANSFERASE 18"/>
    <property type="match status" value="1"/>
</dbReference>
<dbReference type="ExpressionAtlas" id="G7JXI1">
    <property type="expression patterns" value="differential"/>
</dbReference>
<dbReference type="OMA" id="MEGGYMA"/>
<evidence type="ECO:0000313" key="8">
    <source>
        <dbReference type="Proteomes" id="UP000265566"/>
    </source>
</evidence>
<dbReference type="PROSITE" id="PS50206">
    <property type="entry name" value="RHODANESE_3"/>
    <property type="match status" value="1"/>
</dbReference>
<accession>G7JXI1</accession>
<reference evidence="3 7" key="3">
    <citation type="journal article" date="2014" name="BMC Genomics">
        <title>An improved genome release (version Mt4.0) for the model legume Medicago truncatula.</title>
        <authorList>
            <person name="Tang H."/>
            <person name="Krishnakumar V."/>
            <person name="Bidwell S."/>
            <person name="Rosen B."/>
            <person name="Chan A."/>
            <person name="Zhou S."/>
            <person name="Gentzbittel L."/>
            <person name="Childs K.L."/>
            <person name="Yandell M."/>
            <person name="Gundlach H."/>
            <person name="Mayer K.F."/>
            <person name="Schwartz D.C."/>
            <person name="Town C.D."/>
        </authorList>
    </citation>
    <scope>GENOME REANNOTATION</scope>
    <source>
        <strain evidence="3">A17</strain>
        <strain evidence="6 7">cv. Jemalong A17</strain>
    </source>
</reference>
<dbReference type="EMBL" id="BT145209">
    <property type="protein sequence ID" value="AFK45003.1"/>
    <property type="molecule type" value="mRNA"/>
</dbReference>
<dbReference type="CDD" id="cd00158">
    <property type="entry name" value="RHOD"/>
    <property type="match status" value="1"/>
</dbReference>
<feature type="signal peptide" evidence="1">
    <location>
        <begin position="1"/>
        <end position="27"/>
    </location>
</feature>
<dbReference type="SMART" id="SM00450">
    <property type="entry name" value="RHOD"/>
    <property type="match status" value="1"/>
</dbReference>
<dbReference type="Gramene" id="rna29355">
    <property type="protein sequence ID" value="RHN54339.1"/>
    <property type="gene ID" value="gene29355"/>
</dbReference>
<reference evidence="5" key="6">
    <citation type="journal article" date="2018" name="Nat. Plants">
        <title>Whole-genome landscape of Medicago truncatula symbiotic genes.</title>
        <authorList>
            <person name="Pecrix Y."/>
            <person name="Gamas P."/>
            <person name="Carrere S."/>
        </authorList>
    </citation>
    <scope>NUCLEOTIDE SEQUENCE</scope>
    <source>
        <tissue evidence="5">Leaves</tissue>
    </source>
</reference>
<dbReference type="eggNOG" id="KOG1530">
    <property type="taxonomic scope" value="Eukaryota"/>
</dbReference>
<dbReference type="EMBL" id="CM001221">
    <property type="protein sequence ID" value="AES95152.1"/>
    <property type="molecule type" value="Genomic_DNA"/>
</dbReference>
<reference evidence="8" key="5">
    <citation type="journal article" date="2018" name="Nat. Plants">
        <title>Whole-genome landscape of Medicago truncatula symbiotic genes.</title>
        <authorList>
            <person name="Pecrix Y."/>
            <person name="Staton S.E."/>
            <person name="Sallet E."/>
            <person name="Lelandais-Briere C."/>
            <person name="Moreau S."/>
            <person name="Carrere S."/>
            <person name="Blein T."/>
            <person name="Jardinaud M.F."/>
            <person name="Latrasse D."/>
            <person name="Zouine M."/>
            <person name="Zahm M."/>
            <person name="Kreplak J."/>
            <person name="Mayjonade B."/>
            <person name="Satge C."/>
            <person name="Perez M."/>
            <person name="Cauet S."/>
            <person name="Marande W."/>
            <person name="Chantry-Darmon C."/>
            <person name="Lopez-Roques C."/>
            <person name="Bouchez O."/>
            <person name="Berard A."/>
            <person name="Debelle F."/>
            <person name="Munos S."/>
            <person name="Bendahmane A."/>
            <person name="Berges H."/>
            <person name="Niebel A."/>
            <person name="Buitink J."/>
            <person name="Frugier F."/>
            <person name="Benhamed M."/>
            <person name="Crespi M."/>
            <person name="Gouzy J."/>
            <person name="Gamas P."/>
        </authorList>
    </citation>
    <scope>NUCLEOTIDE SEQUENCE [LARGE SCALE GENOMIC DNA]</scope>
    <source>
        <strain evidence="8">cv. Jemalong A17</strain>
    </source>
</reference>
<feature type="domain" description="Rhodanese" evidence="2">
    <location>
        <begin position="42"/>
        <end position="144"/>
    </location>
</feature>
<dbReference type="Gene3D" id="3.40.250.10">
    <property type="entry name" value="Rhodanese-like domain"/>
    <property type="match status" value="1"/>
</dbReference>
<dbReference type="EC" id="2.8.1.1" evidence="5"/>
<dbReference type="InterPro" id="IPR044684">
    <property type="entry name" value="STR17/STR18/HARC1-like"/>
</dbReference>
<dbReference type="InterPro" id="IPR036873">
    <property type="entry name" value="Rhodanese-like_dom_sf"/>
</dbReference>
<name>G7JXI1_MEDTR</name>
<dbReference type="AlphaFoldDB" id="G7JXI1"/>
<protein>
    <submittedName>
        <fullName evidence="5">Putative thiosulfate sulfurtransferase</fullName>
        <ecNumber evidence="5">2.8.1.1</ecNumber>
    </submittedName>
    <submittedName>
        <fullName evidence="3">Rhodanese-related sulfurtransferase</fullName>
    </submittedName>
</protein>